<gene>
    <name evidence="3" type="ORF">CAK95_25265</name>
</gene>
<name>A0A1W6ZXI0_9HYPH</name>
<keyword evidence="4" id="KW-1185">Reference proteome</keyword>
<dbReference type="Pfam" id="PF09923">
    <property type="entry name" value="DUF2155"/>
    <property type="match status" value="1"/>
</dbReference>
<protein>
    <submittedName>
        <fullName evidence="3">Uncharacterized protein</fullName>
    </submittedName>
</protein>
<reference evidence="3 4" key="1">
    <citation type="submission" date="2017-05" db="EMBL/GenBank/DDBJ databases">
        <title>Full genome sequence of Pseudorhodoplanes sinuspersici.</title>
        <authorList>
            <person name="Dastgheib S.M.M."/>
            <person name="Shavandi M."/>
            <person name="Tirandaz H."/>
        </authorList>
    </citation>
    <scope>NUCLEOTIDE SEQUENCE [LARGE SCALE GENOMIC DNA]</scope>
    <source>
        <strain evidence="3 4">RIPI110</strain>
    </source>
</reference>
<proteinExistence type="predicted"/>
<feature type="region of interest" description="Disordered" evidence="1">
    <location>
        <begin position="266"/>
        <end position="317"/>
    </location>
</feature>
<feature type="signal peptide" evidence="2">
    <location>
        <begin position="1"/>
        <end position="32"/>
    </location>
</feature>
<feature type="region of interest" description="Disordered" evidence="1">
    <location>
        <begin position="37"/>
        <end position="157"/>
    </location>
</feature>
<feature type="chain" id="PRO_5043904522" evidence="2">
    <location>
        <begin position="33"/>
        <end position="317"/>
    </location>
</feature>
<dbReference type="STRING" id="1235591.CAK95_25265"/>
<dbReference type="InterPro" id="IPR019225">
    <property type="entry name" value="DUF2155"/>
</dbReference>
<dbReference type="KEGG" id="psin:CAK95_25265"/>
<evidence type="ECO:0000256" key="1">
    <source>
        <dbReference type="SAM" id="MobiDB-lite"/>
    </source>
</evidence>
<organism evidence="3 4">
    <name type="scientific">Pseudorhodoplanes sinuspersici</name>
    <dbReference type="NCBI Taxonomy" id="1235591"/>
    <lineage>
        <taxon>Bacteria</taxon>
        <taxon>Pseudomonadati</taxon>
        <taxon>Pseudomonadota</taxon>
        <taxon>Alphaproteobacteria</taxon>
        <taxon>Hyphomicrobiales</taxon>
        <taxon>Pseudorhodoplanes</taxon>
    </lineage>
</organism>
<dbReference type="Proteomes" id="UP000194137">
    <property type="component" value="Chromosome"/>
</dbReference>
<dbReference type="AlphaFoldDB" id="A0A1W6ZXI0"/>
<evidence type="ECO:0000313" key="4">
    <source>
        <dbReference type="Proteomes" id="UP000194137"/>
    </source>
</evidence>
<accession>A0A1W6ZXI0</accession>
<dbReference type="EMBL" id="CP021112">
    <property type="protein sequence ID" value="ARQ02040.1"/>
    <property type="molecule type" value="Genomic_DNA"/>
</dbReference>
<feature type="compositionally biased region" description="Low complexity" evidence="1">
    <location>
        <begin position="274"/>
        <end position="306"/>
    </location>
</feature>
<keyword evidence="2" id="KW-0732">Signal</keyword>
<sequence>MTVVSTRHQTAGLVAAAASAIMLCLVASDASAQFGSIFGDPSPPRPPAGVPGGRQQQSPFPQPFGEPPPRRQQFPQESPDQFPERLPPGPPPSARRAPAPIQAEPLPPADGGPASQQSGVTPGLPPGVRQPRGTPQPANTAPQPGDEVVSAPPTQKIPNQTAVFSGLDKITGRIISFDVAIGETVQFGALQVVPRVCYTRPPTEAAATDSFVEVSEVTLQGEVRRIFAGWMFAASPGLNAVEHPIYDVWLTDCKQPLVKVAEDPASIPQAGTEQQAPAQQTSPAPRQPQAAQRPRPRPQAQPQRPAEFNRAFPAPIR</sequence>
<evidence type="ECO:0000256" key="2">
    <source>
        <dbReference type="SAM" id="SignalP"/>
    </source>
</evidence>
<evidence type="ECO:0000313" key="3">
    <source>
        <dbReference type="EMBL" id="ARQ02040.1"/>
    </source>
</evidence>
<dbReference type="RefSeq" id="WP_245303519.1">
    <property type="nucleotide sequence ID" value="NZ_CP021112.1"/>
</dbReference>